<dbReference type="PANTHER" id="PTHR10293">
    <property type="entry name" value="GLUTAREDOXIN FAMILY MEMBER"/>
    <property type="match status" value="1"/>
</dbReference>
<keyword evidence="2" id="KW-0479">Metal-binding</keyword>
<dbReference type="CDD" id="cd03028">
    <property type="entry name" value="GRX_PICOT_like"/>
    <property type="match status" value="1"/>
</dbReference>
<dbReference type="GO" id="GO:0006879">
    <property type="term" value="P:intracellular iron ion homeostasis"/>
    <property type="evidence" value="ECO:0007669"/>
    <property type="project" value="EnsemblFungi"/>
</dbReference>
<keyword evidence="9" id="KW-1185">Reference proteome</keyword>
<dbReference type="AlphaFoldDB" id="A0A0W4ZE02"/>
<dbReference type="InterPro" id="IPR002109">
    <property type="entry name" value="Glutaredoxin"/>
</dbReference>
<evidence type="ECO:0000256" key="6">
    <source>
        <dbReference type="SAM" id="Coils"/>
    </source>
</evidence>
<name>A0A0W4ZE02_PNEJ7</name>
<dbReference type="NCBIfam" id="TIGR00365">
    <property type="entry name" value="Grx4 family monothiol glutaredoxin"/>
    <property type="match status" value="1"/>
</dbReference>
<keyword evidence="6" id="KW-0175">Coiled coil</keyword>
<protein>
    <submittedName>
        <fullName evidence="8">Grx4 family monothiol glutaredoxin</fullName>
    </submittedName>
</protein>
<dbReference type="GO" id="GO:0046872">
    <property type="term" value="F:metal ion binding"/>
    <property type="evidence" value="ECO:0007669"/>
    <property type="project" value="UniProtKB-KW"/>
</dbReference>
<dbReference type="Pfam" id="PF00462">
    <property type="entry name" value="Glutaredoxin"/>
    <property type="match status" value="1"/>
</dbReference>
<dbReference type="STRING" id="1408657.A0A0W4ZE02"/>
<dbReference type="PROSITE" id="PS51352">
    <property type="entry name" value="THIOREDOXIN_2"/>
    <property type="match status" value="1"/>
</dbReference>
<dbReference type="FunFam" id="3.40.30.10:FF:000012">
    <property type="entry name" value="Monothiol glutaredoxin"/>
    <property type="match status" value="1"/>
</dbReference>
<evidence type="ECO:0000256" key="2">
    <source>
        <dbReference type="ARBA" id="ARBA00022723"/>
    </source>
</evidence>
<dbReference type="OrthoDB" id="415696at2759"/>
<evidence type="ECO:0000313" key="8">
    <source>
        <dbReference type="EMBL" id="KTW26567.1"/>
    </source>
</evidence>
<comment type="function">
    <text evidence="5">Monothiol glutaredoxin involved in the biogenesis of iron-sulfur clusters. Binds one iron-sulfur cluster per dimer. The iron-sulfur cluster is bound between subunits, and is complexed by a bound glutathione and a cysteine residue from each subunit.</text>
</comment>
<evidence type="ECO:0000256" key="5">
    <source>
        <dbReference type="ARBA" id="ARBA00055846"/>
    </source>
</evidence>
<keyword evidence="4" id="KW-0411">Iron-sulfur</keyword>
<dbReference type="EMBL" id="LFWA01000017">
    <property type="protein sequence ID" value="KTW26567.1"/>
    <property type="molecule type" value="Genomic_DNA"/>
</dbReference>
<dbReference type="RefSeq" id="XP_018228096.1">
    <property type="nucleotide sequence ID" value="XM_018375747.1"/>
</dbReference>
<sequence length="251" mass="28546">MSIKTDTIYEIQSTEDYQKFVFSCKDQVIALNFYANWAQPCQYMNNVFQELSLKFSDIKFANINAEELEEISESFEISVVPFFIILQQGKVLTKVSGANPPELTKTIAQFSKKTAAPLMESSTPLNEKPKSNATNVLIDKENEYEDLTSRLEKLVKAEPVMLFMKGTPDNPQCGFSRQIVDILNDLSVKYGFFNILSDQEVREGLKEFSNWPTYPQLYIQGNLCGGLDIVREMIKTGEIQKLLQESGIPFT</sequence>
<keyword evidence="3" id="KW-0408">Iron</keyword>
<comment type="caution">
    <text evidence="8">The sequence shown here is derived from an EMBL/GenBank/DDBJ whole genome shotgun (WGS) entry which is preliminary data.</text>
</comment>
<evidence type="ECO:0000256" key="1">
    <source>
        <dbReference type="ARBA" id="ARBA00009630"/>
    </source>
</evidence>
<dbReference type="Pfam" id="PF00085">
    <property type="entry name" value="Thioredoxin"/>
    <property type="match status" value="1"/>
</dbReference>
<dbReference type="SUPFAM" id="SSF52833">
    <property type="entry name" value="Thioredoxin-like"/>
    <property type="match status" value="2"/>
</dbReference>
<dbReference type="VEuPathDB" id="FungiDB:T551_03484"/>
<dbReference type="GO" id="GO:0005829">
    <property type="term" value="C:cytosol"/>
    <property type="evidence" value="ECO:0007669"/>
    <property type="project" value="EnsemblFungi"/>
</dbReference>
<dbReference type="PROSITE" id="PS51354">
    <property type="entry name" value="GLUTAREDOXIN_2"/>
    <property type="match status" value="1"/>
</dbReference>
<evidence type="ECO:0000313" key="9">
    <source>
        <dbReference type="Proteomes" id="UP000053447"/>
    </source>
</evidence>
<dbReference type="InterPro" id="IPR036249">
    <property type="entry name" value="Thioredoxin-like_sf"/>
</dbReference>
<evidence type="ECO:0000256" key="4">
    <source>
        <dbReference type="ARBA" id="ARBA00023014"/>
    </source>
</evidence>
<comment type="similarity">
    <text evidence="1">Belongs to the glutaredoxin family. Monothiol subfamily.</text>
</comment>
<dbReference type="InterPro" id="IPR013766">
    <property type="entry name" value="Thioredoxin_domain"/>
</dbReference>
<dbReference type="CDD" id="cd02984">
    <property type="entry name" value="TRX_PICOT"/>
    <property type="match status" value="1"/>
</dbReference>
<dbReference type="GO" id="GO:0015038">
    <property type="term" value="F:glutathione disulfide oxidoreductase activity"/>
    <property type="evidence" value="ECO:0007669"/>
    <property type="project" value="EnsemblFungi"/>
</dbReference>
<dbReference type="Proteomes" id="UP000053447">
    <property type="component" value="Unassembled WGS sequence"/>
</dbReference>
<reference evidence="9" key="1">
    <citation type="journal article" date="2016" name="Nat. Commun.">
        <title>Genome analysis of three Pneumocystis species reveals adaptation mechanisms to life exclusively in mammalian hosts.</title>
        <authorList>
            <person name="Ma L."/>
            <person name="Chen Z."/>
            <person name="Huang D.W."/>
            <person name="Kutty G."/>
            <person name="Ishihara M."/>
            <person name="Wang H."/>
            <person name="Abouelleil A."/>
            <person name="Bishop L."/>
            <person name="Davey E."/>
            <person name="Deng R."/>
            <person name="Deng X."/>
            <person name="Fan L."/>
            <person name="Fantoni G."/>
            <person name="Fitzgerald M."/>
            <person name="Gogineni E."/>
            <person name="Goldberg J.M."/>
            <person name="Handley G."/>
            <person name="Hu X."/>
            <person name="Huber C."/>
            <person name="Jiao X."/>
            <person name="Jones K."/>
            <person name="Levin J.Z."/>
            <person name="Liu Y."/>
            <person name="Macdonald P."/>
            <person name="Melnikov A."/>
            <person name="Raley C."/>
            <person name="Sassi M."/>
            <person name="Sherman B.T."/>
            <person name="Song X."/>
            <person name="Sykes S."/>
            <person name="Tran B."/>
            <person name="Walsh L."/>
            <person name="Xia Y."/>
            <person name="Yang J."/>
            <person name="Young S."/>
            <person name="Zeng Q."/>
            <person name="Zheng X."/>
            <person name="Stephens R."/>
            <person name="Nusbaum C."/>
            <person name="Birren B.W."/>
            <person name="Azadi P."/>
            <person name="Lempicki R.A."/>
            <person name="Cuomo C.A."/>
            <person name="Kovacs J.A."/>
        </authorList>
    </citation>
    <scope>NUCLEOTIDE SEQUENCE [LARGE SCALE GENOMIC DNA]</scope>
    <source>
        <strain evidence="9">RU7</strain>
    </source>
</reference>
<dbReference type="GO" id="GO:0051537">
    <property type="term" value="F:2 iron, 2 sulfur cluster binding"/>
    <property type="evidence" value="ECO:0007669"/>
    <property type="project" value="EnsemblFungi"/>
</dbReference>
<accession>A0A0W4ZE02</accession>
<feature type="domain" description="Thioredoxin" evidence="7">
    <location>
        <begin position="1"/>
        <end position="112"/>
    </location>
</feature>
<organism evidence="8 9">
    <name type="scientific">Pneumocystis jirovecii (strain RU7)</name>
    <name type="common">Human pneumocystis pneumonia agent</name>
    <dbReference type="NCBI Taxonomy" id="1408657"/>
    <lineage>
        <taxon>Eukaryota</taxon>
        <taxon>Fungi</taxon>
        <taxon>Dikarya</taxon>
        <taxon>Ascomycota</taxon>
        <taxon>Taphrinomycotina</taxon>
        <taxon>Pneumocystomycetes</taxon>
        <taxon>Pneumocystaceae</taxon>
        <taxon>Pneumocystis</taxon>
    </lineage>
</organism>
<gene>
    <name evidence="8" type="ORF">T551_03484</name>
</gene>
<dbReference type="InterPro" id="IPR004480">
    <property type="entry name" value="Monothiol_GRX-rel"/>
</dbReference>
<proteinExistence type="inferred from homology"/>
<evidence type="ECO:0000259" key="7">
    <source>
        <dbReference type="PROSITE" id="PS51352"/>
    </source>
</evidence>
<dbReference type="Gene3D" id="3.40.30.10">
    <property type="entry name" value="Glutaredoxin"/>
    <property type="match status" value="2"/>
</dbReference>
<dbReference type="PANTHER" id="PTHR10293:SF73">
    <property type="entry name" value="GLUTAREDOXIN-3"/>
    <property type="match status" value="1"/>
</dbReference>
<dbReference type="GeneID" id="28942002"/>
<dbReference type="GO" id="GO:0005634">
    <property type="term" value="C:nucleus"/>
    <property type="evidence" value="ECO:0007669"/>
    <property type="project" value="EnsemblFungi"/>
</dbReference>
<feature type="coiled-coil region" evidence="6">
    <location>
        <begin position="130"/>
        <end position="157"/>
    </location>
</feature>
<evidence type="ECO:0000256" key="3">
    <source>
        <dbReference type="ARBA" id="ARBA00023004"/>
    </source>
</evidence>
<dbReference type="FunFam" id="3.40.30.10:FF:000092">
    <property type="entry name" value="Monothiol glutaredoxin"/>
    <property type="match status" value="1"/>
</dbReference>
<dbReference type="InterPro" id="IPR033658">
    <property type="entry name" value="GRX_PICOT-like"/>
</dbReference>